<name>A0A329BPT6_9BURK</name>
<gene>
    <name evidence="1" type="ORF">BX591_119141</name>
</gene>
<comment type="caution">
    <text evidence="1">The sequence shown here is derived from an EMBL/GenBank/DDBJ whole genome shotgun (WGS) entry which is preliminary data.</text>
</comment>
<evidence type="ECO:0000313" key="1">
    <source>
        <dbReference type="EMBL" id="RAS23897.1"/>
    </source>
</evidence>
<dbReference type="EMBL" id="QLTK01000019">
    <property type="protein sequence ID" value="RAS23897.1"/>
    <property type="molecule type" value="Genomic_DNA"/>
</dbReference>
<dbReference type="Proteomes" id="UP000248918">
    <property type="component" value="Unassembled WGS sequence"/>
</dbReference>
<accession>A0A329BPT6</accession>
<evidence type="ECO:0000313" key="2">
    <source>
        <dbReference type="Proteomes" id="UP000248918"/>
    </source>
</evidence>
<sequence>MLKLELARQRAATRRMDAAHRELEMMDRTLMEVLSDPAFLALLRAHGLGSMPMLVYQRLSEQR</sequence>
<proteinExistence type="predicted"/>
<dbReference type="AlphaFoldDB" id="A0A329BPT6"/>
<protein>
    <submittedName>
        <fullName evidence="1">Uncharacterized protein</fullName>
    </submittedName>
</protein>
<reference evidence="1 2" key="1">
    <citation type="submission" date="2018-06" db="EMBL/GenBank/DDBJ databases">
        <title>Genomic Encyclopedia of Type Strains, Phase III (KMG-III): the genomes of soil and plant-associated and newly described type strains.</title>
        <authorList>
            <person name="Whitman W."/>
        </authorList>
    </citation>
    <scope>NUCLEOTIDE SEQUENCE [LARGE SCALE GENOMIC DNA]</scope>
    <source>
        <strain evidence="1 2">LMG 23644</strain>
    </source>
</reference>
<organism evidence="1 2">
    <name type="scientific">Paraburkholderia bryophila</name>
    <dbReference type="NCBI Taxonomy" id="420952"/>
    <lineage>
        <taxon>Bacteria</taxon>
        <taxon>Pseudomonadati</taxon>
        <taxon>Pseudomonadota</taxon>
        <taxon>Betaproteobacteria</taxon>
        <taxon>Burkholderiales</taxon>
        <taxon>Burkholderiaceae</taxon>
        <taxon>Paraburkholderia</taxon>
    </lineage>
</organism>